<comment type="caution">
    <text evidence="17">The sequence shown here is derived from an EMBL/GenBank/DDBJ whole genome shotgun (WGS) entry which is preliminary data.</text>
</comment>
<dbReference type="FunFam" id="3.40.50.20:FF:000006">
    <property type="entry name" value="Phosphoribosylamine--glycine ligase, chloroplastic"/>
    <property type="match status" value="1"/>
</dbReference>
<keyword evidence="8 14" id="KW-0658">Purine biosynthesis</keyword>
<dbReference type="NCBIfam" id="TIGR00877">
    <property type="entry name" value="purD"/>
    <property type="match status" value="1"/>
</dbReference>
<evidence type="ECO:0000256" key="6">
    <source>
        <dbReference type="ARBA" id="ARBA00022723"/>
    </source>
</evidence>
<comment type="cofactor">
    <cofactor evidence="1">
        <name>Mn(2+)</name>
        <dbReference type="ChEBI" id="CHEBI:29035"/>
    </cofactor>
</comment>
<evidence type="ECO:0000256" key="10">
    <source>
        <dbReference type="ARBA" id="ARBA00023211"/>
    </source>
</evidence>
<dbReference type="InterPro" id="IPR011054">
    <property type="entry name" value="Rudment_hybrid_motif"/>
</dbReference>
<dbReference type="InterPro" id="IPR037123">
    <property type="entry name" value="PRibGlycinamide_synth_C_sf"/>
</dbReference>
<evidence type="ECO:0000256" key="12">
    <source>
        <dbReference type="ARBA" id="ARBA00042242"/>
    </source>
</evidence>
<evidence type="ECO:0000256" key="3">
    <source>
        <dbReference type="ARBA" id="ARBA00005174"/>
    </source>
</evidence>
<evidence type="ECO:0000256" key="11">
    <source>
        <dbReference type="ARBA" id="ARBA00038345"/>
    </source>
</evidence>
<dbReference type="Pfam" id="PF02843">
    <property type="entry name" value="GARS_C"/>
    <property type="match status" value="1"/>
</dbReference>
<dbReference type="InterPro" id="IPR020561">
    <property type="entry name" value="PRibGlycinamid_synth_ATP-grasp"/>
</dbReference>
<evidence type="ECO:0000256" key="2">
    <source>
        <dbReference type="ARBA" id="ARBA00001946"/>
    </source>
</evidence>
<keyword evidence="7 15" id="KW-0547">Nucleotide-binding</keyword>
<dbReference type="InterPro" id="IPR020562">
    <property type="entry name" value="PRibGlycinamide_synth_N"/>
</dbReference>
<dbReference type="Pfam" id="PF01071">
    <property type="entry name" value="GARS_A"/>
    <property type="match status" value="1"/>
</dbReference>
<proteinExistence type="inferred from homology"/>
<keyword evidence="9 15" id="KW-0067">ATP-binding</keyword>
<dbReference type="InterPro" id="IPR000115">
    <property type="entry name" value="PRibGlycinamide_synth"/>
</dbReference>
<dbReference type="Gene3D" id="3.30.1490.20">
    <property type="entry name" value="ATP-grasp fold, A domain"/>
    <property type="match status" value="1"/>
</dbReference>
<dbReference type="PANTHER" id="PTHR43472:SF1">
    <property type="entry name" value="PHOSPHORIBOSYLAMINE--GLYCINE LIGASE, CHLOROPLASTIC"/>
    <property type="match status" value="1"/>
</dbReference>
<dbReference type="Proteomes" id="UP000785783">
    <property type="component" value="Unassembled WGS sequence"/>
</dbReference>
<keyword evidence="6" id="KW-0479">Metal-binding</keyword>
<gene>
    <name evidence="14 17" type="primary">purD</name>
    <name evidence="17" type="ORF">ISQ19_05725</name>
</gene>
<evidence type="ECO:0000256" key="14">
    <source>
        <dbReference type="HAMAP-Rule" id="MF_00138"/>
    </source>
</evidence>
<evidence type="ECO:0000256" key="15">
    <source>
        <dbReference type="PROSITE-ProRule" id="PRU00409"/>
    </source>
</evidence>
<comment type="cofactor">
    <cofactor evidence="2">
        <name>Mg(2+)</name>
        <dbReference type="ChEBI" id="CHEBI:18420"/>
    </cofactor>
</comment>
<dbReference type="PROSITE" id="PS50975">
    <property type="entry name" value="ATP_GRASP"/>
    <property type="match status" value="1"/>
</dbReference>
<dbReference type="GO" id="GO:0046872">
    <property type="term" value="F:metal ion binding"/>
    <property type="evidence" value="ECO:0007669"/>
    <property type="project" value="UniProtKB-KW"/>
</dbReference>
<evidence type="ECO:0000256" key="8">
    <source>
        <dbReference type="ARBA" id="ARBA00022755"/>
    </source>
</evidence>
<feature type="domain" description="ATP-grasp" evidence="16">
    <location>
        <begin position="111"/>
        <end position="316"/>
    </location>
</feature>
<dbReference type="FunFam" id="3.90.600.10:FF:000001">
    <property type="entry name" value="Trifunctional purine biosynthetic protein adenosine-3"/>
    <property type="match status" value="1"/>
</dbReference>
<dbReference type="Pfam" id="PF02844">
    <property type="entry name" value="GARS_N"/>
    <property type="match status" value="1"/>
</dbReference>
<evidence type="ECO:0000259" key="16">
    <source>
        <dbReference type="PROSITE" id="PS50975"/>
    </source>
</evidence>
<dbReference type="Gene3D" id="3.30.470.20">
    <property type="entry name" value="ATP-grasp fold, B domain"/>
    <property type="match status" value="1"/>
</dbReference>
<dbReference type="Gene3D" id="3.40.50.20">
    <property type="match status" value="1"/>
</dbReference>
<reference evidence="17" key="1">
    <citation type="submission" date="2020-10" db="EMBL/GenBank/DDBJ databases">
        <title>Microbiome of the Black Sea water column analyzed by genome centric metagenomics.</title>
        <authorList>
            <person name="Cabello-Yeves P.J."/>
            <person name="Callieri C."/>
            <person name="Picazo A."/>
            <person name="Mehrshad M."/>
            <person name="Haro-Moreno J.M."/>
            <person name="Roda-Garcia J."/>
            <person name="Dzembekova N."/>
            <person name="Slabakova V."/>
            <person name="Slabakova N."/>
            <person name="Moncheva S."/>
            <person name="Rodriguez-Valera F."/>
        </authorList>
    </citation>
    <scope>NUCLEOTIDE SEQUENCE</scope>
    <source>
        <strain evidence="17">BS307-5m-G5</strain>
    </source>
</reference>
<evidence type="ECO:0000256" key="9">
    <source>
        <dbReference type="ARBA" id="ARBA00022840"/>
    </source>
</evidence>
<dbReference type="GO" id="GO:0009113">
    <property type="term" value="P:purine nucleobase biosynthetic process"/>
    <property type="evidence" value="ECO:0007669"/>
    <property type="project" value="InterPro"/>
</dbReference>
<evidence type="ECO:0000313" key="17">
    <source>
        <dbReference type="EMBL" id="MBL6762178.1"/>
    </source>
</evidence>
<dbReference type="InterPro" id="IPR020559">
    <property type="entry name" value="PRibGlycinamide_synth_CS"/>
</dbReference>
<dbReference type="SMART" id="SM01209">
    <property type="entry name" value="GARS_A"/>
    <property type="match status" value="1"/>
</dbReference>
<evidence type="ECO:0000256" key="7">
    <source>
        <dbReference type="ARBA" id="ARBA00022741"/>
    </source>
</evidence>
<dbReference type="SMART" id="SM01210">
    <property type="entry name" value="GARS_C"/>
    <property type="match status" value="1"/>
</dbReference>
<dbReference type="InterPro" id="IPR020560">
    <property type="entry name" value="PRibGlycinamide_synth_C-dom"/>
</dbReference>
<evidence type="ECO:0000313" key="18">
    <source>
        <dbReference type="Proteomes" id="UP000785783"/>
    </source>
</evidence>
<comment type="pathway">
    <text evidence="3 14">Purine metabolism; IMP biosynthesis via de novo pathway; N(1)-(5-phospho-D-ribosyl)glycinamide from 5-phospho-alpha-D-ribose 1-diphosphate: step 2/2.</text>
</comment>
<dbReference type="GO" id="GO:0005524">
    <property type="term" value="F:ATP binding"/>
    <property type="evidence" value="ECO:0007669"/>
    <property type="project" value="UniProtKB-UniRule"/>
</dbReference>
<comment type="catalytic activity">
    <reaction evidence="14">
        <text>5-phospho-beta-D-ribosylamine + glycine + ATP = N(1)-(5-phospho-beta-D-ribosyl)glycinamide + ADP + phosphate + H(+)</text>
        <dbReference type="Rhea" id="RHEA:17453"/>
        <dbReference type="ChEBI" id="CHEBI:15378"/>
        <dbReference type="ChEBI" id="CHEBI:30616"/>
        <dbReference type="ChEBI" id="CHEBI:43474"/>
        <dbReference type="ChEBI" id="CHEBI:57305"/>
        <dbReference type="ChEBI" id="CHEBI:58681"/>
        <dbReference type="ChEBI" id="CHEBI:143788"/>
        <dbReference type="ChEBI" id="CHEBI:456216"/>
        <dbReference type="EC" id="6.3.4.13"/>
    </reaction>
</comment>
<dbReference type="GO" id="GO:0006189">
    <property type="term" value="P:'de novo' IMP biosynthetic process"/>
    <property type="evidence" value="ECO:0007669"/>
    <property type="project" value="UniProtKB-UniRule"/>
</dbReference>
<dbReference type="HAMAP" id="MF_00138">
    <property type="entry name" value="GARS"/>
    <property type="match status" value="1"/>
</dbReference>
<comment type="similarity">
    <text evidence="11 14">Belongs to the GARS family.</text>
</comment>
<dbReference type="SUPFAM" id="SSF56059">
    <property type="entry name" value="Glutathione synthetase ATP-binding domain-like"/>
    <property type="match status" value="1"/>
</dbReference>
<dbReference type="PANTHER" id="PTHR43472">
    <property type="entry name" value="PHOSPHORIBOSYLAMINE--GLYCINE LIGASE"/>
    <property type="match status" value="1"/>
</dbReference>
<dbReference type="AlphaFoldDB" id="A0A937L726"/>
<dbReference type="EMBL" id="JADHOK010000081">
    <property type="protein sequence ID" value="MBL6762178.1"/>
    <property type="molecule type" value="Genomic_DNA"/>
</dbReference>
<accession>A0A937L726</accession>
<dbReference type="GO" id="GO:0004637">
    <property type="term" value="F:phosphoribosylamine-glycine ligase activity"/>
    <property type="evidence" value="ECO:0007669"/>
    <property type="project" value="UniProtKB-UniRule"/>
</dbReference>
<dbReference type="InterPro" id="IPR013815">
    <property type="entry name" value="ATP_grasp_subdomain_1"/>
</dbReference>
<dbReference type="PROSITE" id="PS00184">
    <property type="entry name" value="GARS"/>
    <property type="match status" value="1"/>
</dbReference>
<keyword evidence="10" id="KW-0464">Manganese</keyword>
<sequence length="429" mass="44306">MSEKRNILVLGTGGREHALVWKIAQSPLLGALYCAPGNGGTAALAETPTLDMADHEAVIAFCRDKAIDLVVIGPEAPLVAGLADDLSAAGIAAFGPGKIAAQLEGSKGYTKDMCAEADIPTAAYGRFDNAAEALAYLDTQSAPIVVKADGLAAGKGVIIAEDMQMARDAVADIFGGAFGDAGAELVVEEFMTGEEASFFVLCDGENALPLATAQDHKRVGDGDTGPNTGGMGAYSPASIMTPALIEETMQRIIEPTLATMAKRGAPYRGVLYAGLMLTPEGPKLVEYNARFGDPECQVLMMRLKSDIVPALQAAADGSVKGLVLDWHDDAAMTVVMAANGYPGAYENGTVIGGLDAVDAASMVFHAGTAQAEDGTITATGGRVLNVTARGKTVAQAQASAYAGVDAIDWPQGFCRRDIGYREIAREAGD</sequence>
<name>A0A937L726_9PROT</name>
<dbReference type="EC" id="6.3.4.13" evidence="4 14"/>
<dbReference type="InterPro" id="IPR011761">
    <property type="entry name" value="ATP-grasp"/>
</dbReference>
<keyword evidence="5 14" id="KW-0436">Ligase</keyword>
<organism evidence="17 18">
    <name type="scientific">PS1 clade bacterium</name>
    <dbReference type="NCBI Taxonomy" id="2175152"/>
    <lineage>
        <taxon>Bacteria</taxon>
        <taxon>Pseudomonadati</taxon>
        <taxon>Pseudomonadota</taxon>
        <taxon>Alphaproteobacteria</taxon>
        <taxon>PS1 clade</taxon>
    </lineage>
</organism>
<dbReference type="SUPFAM" id="SSF52440">
    <property type="entry name" value="PreATP-grasp domain"/>
    <property type="match status" value="1"/>
</dbReference>
<dbReference type="InterPro" id="IPR016185">
    <property type="entry name" value="PreATP-grasp_dom_sf"/>
</dbReference>
<dbReference type="Gene3D" id="3.90.600.10">
    <property type="entry name" value="Phosphoribosylglycinamide synthetase, C-terminal domain"/>
    <property type="match status" value="1"/>
</dbReference>
<evidence type="ECO:0000256" key="13">
    <source>
        <dbReference type="ARBA" id="ARBA00042864"/>
    </source>
</evidence>
<protein>
    <recommendedName>
        <fullName evidence="4 14">Phosphoribosylamine--glycine ligase</fullName>
        <ecNumber evidence="4 14">6.3.4.13</ecNumber>
    </recommendedName>
    <alternativeName>
        <fullName evidence="14">GARS</fullName>
    </alternativeName>
    <alternativeName>
        <fullName evidence="12 14">Glycinamide ribonucleotide synthetase</fullName>
    </alternativeName>
    <alternativeName>
        <fullName evidence="13 14">Phosphoribosylglycinamide synthetase</fullName>
    </alternativeName>
</protein>
<evidence type="ECO:0000256" key="4">
    <source>
        <dbReference type="ARBA" id="ARBA00013255"/>
    </source>
</evidence>
<evidence type="ECO:0000256" key="1">
    <source>
        <dbReference type="ARBA" id="ARBA00001936"/>
    </source>
</evidence>
<evidence type="ECO:0000256" key="5">
    <source>
        <dbReference type="ARBA" id="ARBA00022598"/>
    </source>
</evidence>
<dbReference type="SUPFAM" id="SSF51246">
    <property type="entry name" value="Rudiment single hybrid motif"/>
    <property type="match status" value="1"/>
</dbReference>